<feature type="transmembrane region" description="Helical" evidence="7">
    <location>
        <begin position="211"/>
        <end position="230"/>
    </location>
</feature>
<sequence>MAIDERAAESWSWFGIATVVVILRYISRAIRLGGWRYFQLEDYVMLLAYGFYTTFIALVNVQEMHPRTNILPPTGLQGISDEEITDRILGSKITFALEESMIMIQFLTKLCMGLLFYKLTSGLKRQLQVKFIIGFVILGWLVTEILFFGFWCHPFGNYFRVIDNNSPGCTTSTNHLILSYCFNVSADLLLLTIPIPMLLQSNLPLKRKLSITGVFSLGVFVIIAATLNRYYSFAHPESIFWIYWYVREASTAILVSNIPHLYALIRKVVDKDSYAYFRRGGKGSNYLNYLPTHVELSDKRSKKLSGKDSKQKGSTDDTAVEGTESTENLATSANPPLQIWQRNEYSVNGVDASEAQWDEGDIQTIWNGGLGTKATIVSNGMPDEERGVAQ</sequence>
<feature type="compositionally biased region" description="Basic and acidic residues" evidence="6">
    <location>
        <begin position="300"/>
        <end position="315"/>
    </location>
</feature>
<dbReference type="InterPro" id="IPR052337">
    <property type="entry name" value="SAT4-like"/>
</dbReference>
<evidence type="ECO:0000256" key="4">
    <source>
        <dbReference type="ARBA" id="ARBA00023136"/>
    </source>
</evidence>
<dbReference type="STRING" id="1531966.A0A0A1T331"/>
<dbReference type="InterPro" id="IPR049326">
    <property type="entry name" value="Rhodopsin_dom_fungi"/>
</dbReference>
<evidence type="ECO:0000256" key="6">
    <source>
        <dbReference type="SAM" id="MobiDB-lite"/>
    </source>
</evidence>
<evidence type="ECO:0000256" key="3">
    <source>
        <dbReference type="ARBA" id="ARBA00022989"/>
    </source>
</evidence>
<evidence type="ECO:0000259" key="8">
    <source>
        <dbReference type="Pfam" id="PF20684"/>
    </source>
</evidence>
<protein>
    <recommendedName>
        <fullName evidence="8">Rhodopsin domain-containing protein</fullName>
    </recommendedName>
</protein>
<reference evidence="9 10" key="1">
    <citation type="journal article" date="2015" name="Genome Announc.">
        <title>Draft Genome Sequence and Gene Annotation of the Entomopathogenic Fungus Verticillium hemipterigenum.</title>
        <authorList>
            <person name="Horn F."/>
            <person name="Habel A."/>
            <person name="Scharf D.H."/>
            <person name="Dworschak J."/>
            <person name="Brakhage A.A."/>
            <person name="Guthke R."/>
            <person name="Hertweck C."/>
            <person name="Linde J."/>
        </authorList>
    </citation>
    <scope>NUCLEOTIDE SEQUENCE [LARGE SCALE GENOMIC DNA]</scope>
</reference>
<feature type="transmembrane region" description="Helical" evidence="7">
    <location>
        <begin position="12"/>
        <end position="31"/>
    </location>
</feature>
<dbReference type="AlphaFoldDB" id="A0A0A1T331"/>
<feature type="transmembrane region" description="Helical" evidence="7">
    <location>
        <begin position="101"/>
        <end position="119"/>
    </location>
</feature>
<gene>
    <name evidence="9" type="ORF">VHEMI07308</name>
</gene>
<keyword evidence="10" id="KW-1185">Reference proteome</keyword>
<evidence type="ECO:0000313" key="9">
    <source>
        <dbReference type="EMBL" id="CEJ91606.1"/>
    </source>
</evidence>
<keyword evidence="2 7" id="KW-0812">Transmembrane</keyword>
<evidence type="ECO:0000256" key="2">
    <source>
        <dbReference type="ARBA" id="ARBA00022692"/>
    </source>
</evidence>
<proteinExistence type="inferred from homology"/>
<feature type="transmembrane region" description="Helical" evidence="7">
    <location>
        <begin position="43"/>
        <end position="61"/>
    </location>
</feature>
<comment type="subcellular location">
    <subcellularLocation>
        <location evidence="1">Membrane</location>
        <topology evidence="1">Multi-pass membrane protein</topology>
    </subcellularLocation>
</comment>
<dbReference type="HOGENOM" id="CLU_019101_2_2_1"/>
<feature type="transmembrane region" description="Helical" evidence="7">
    <location>
        <begin position="242"/>
        <end position="265"/>
    </location>
</feature>
<feature type="transmembrane region" description="Helical" evidence="7">
    <location>
        <begin position="131"/>
        <end position="151"/>
    </location>
</feature>
<comment type="similarity">
    <text evidence="5">Belongs to the SAT4 family.</text>
</comment>
<dbReference type="Pfam" id="PF20684">
    <property type="entry name" value="Fung_rhodopsin"/>
    <property type="match status" value="1"/>
</dbReference>
<accession>A0A0A1T331</accession>
<dbReference type="GO" id="GO:0016020">
    <property type="term" value="C:membrane"/>
    <property type="evidence" value="ECO:0007669"/>
    <property type="project" value="UniProtKB-SubCell"/>
</dbReference>
<dbReference type="PANTHER" id="PTHR33048:SF47">
    <property type="entry name" value="INTEGRAL MEMBRANE PROTEIN-RELATED"/>
    <property type="match status" value="1"/>
</dbReference>
<keyword evidence="4 7" id="KW-0472">Membrane</keyword>
<feature type="region of interest" description="Disordered" evidence="6">
    <location>
        <begin position="300"/>
        <end position="331"/>
    </location>
</feature>
<dbReference type="EMBL" id="CDHN01000004">
    <property type="protein sequence ID" value="CEJ91606.1"/>
    <property type="molecule type" value="Genomic_DNA"/>
</dbReference>
<organism evidence="9 10">
    <name type="scientific">[Torrubiella] hemipterigena</name>
    <dbReference type="NCBI Taxonomy" id="1531966"/>
    <lineage>
        <taxon>Eukaryota</taxon>
        <taxon>Fungi</taxon>
        <taxon>Dikarya</taxon>
        <taxon>Ascomycota</taxon>
        <taxon>Pezizomycotina</taxon>
        <taxon>Sordariomycetes</taxon>
        <taxon>Hypocreomycetidae</taxon>
        <taxon>Hypocreales</taxon>
        <taxon>Clavicipitaceae</taxon>
        <taxon>Clavicipitaceae incertae sedis</taxon>
        <taxon>'Torrubiella' clade</taxon>
    </lineage>
</organism>
<evidence type="ECO:0000313" key="10">
    <source>
        <dbReference type="Proteomes" id="UP000039046"/>
    </source>
</evidence>
<evidence type="ECO:0000256" key="5">
    <source>
        <dbReference type="ARBA" id="ARBA00038359"/>
    </source>
</evidence>
<dbReference type="Proteomes" id="UP000039046">
    <property type="component" value="Unassembled WGS sequence"/>
</dbReference>
<name>A0A0A1T331_9HYPO</name>
<feature type="transmembrane region" description="Helical" evidence="7">
    <location>
        <begin position="177"/>
        <end position="199"/>
    </location>
</feature>
<evidence type="ECO:0000256" key="7">
    <source>
        <dbReference type="SAM" id="Phobius"/>
    </source>
</evidence>
<feature type="domain" description="Rhodopsin" evidence="8">
    <location>
        <begin position="24"/>
        <end position="267"/>
    </location>
</feature>
<dbReference type="PANTHER" id="PTHR33048">
    <property type="entry name" value="PTH11-LIKE INTEGRAL MEMBRANE PROTEIN (AFU_ORTHOLOGUE AFUA_5G11245)"/>
    <property type="match status" value="1"/>
</dbReference>
<dbReference type="OrthoDB" id="3903189at2759"/>
<evidence type="ECO:0000256" key="1">
    <source>
        <dbReference type="ARBA" id="ARBA00004141"/>
    </source>
</evidence>
<keyword evidence="3 7" id="KW-1133">Transmembrane helix</keyword>